<accession>Q01NP1</accession>
<feature type="DNA-binding region" description="H-T-H motif" evidence="2">
    <location>
        <begin position="29"/>
        <end position="48"/>
    </location>
</feature>
<dbReference type="InterPro" id="IPR023772">
    <property type="entry name" value="DNA-bd_HTH_TetR-type_CS"/>
</dbReference>
<dbReference type="InterPro" id="IPR001647">
    <property type="entry name" value="HTH_TetR"/>
</dbReference>
<dbReference type="PROSITE" id="PS01081">
    <property type="entry name" value="HTH_TETR_1"/>
    <property type="match status" value="1"/>
</dbReference>
<dbReference type="SUPFAM" id="SSF46689">
    <property type="entry name" value="Homeodomain-like"/>
    <property type="match status" value="1"/>
</dbReference>
<dbReference type="InterPro" id="IPR050109">
    <property type="entry name" value="HTH-type_TetR-like_transc_reg"/>
</dbReference>
<dbReference type="EMBL" id="CP000473">
    <property type="protein sequence ID" value="ABJ88729.1"/>
    <property type="molecule type" value="Genomic_DNA"/>
</dbReference>
<dbReference type="Pfam" id="PF17931">
    <property type="entry name" value="TetR_C_23"/>
    <property type="match status" value="1"/>
</dbReference>
<dbReference type="eggNOG" id="COG1309">
    <property type="taxonomic scope" value="Bacteria"/>
</dbReference>
<dbReference type="PANTHER" id="PTHR30055:SF226">
    <property type="entry name" value="HTH-TYPE TRANSCRIPTIONAL REGULATOR PKSA"/>
    <property type="match status" value="1"/>
</dbReference>
<dbReference type="InParanoid" id="Q01NP1"/>
<feature type="domain" description="HTH tetR-type" evidence="3">
    <location>
        <begin position="6"/>
        <end position="66"/>
    </location>
</feature>
<evidence type="ECO:0000256" key="1">
    <source>
        <dbReference type="ARBA" id="ARBA00023125"/>
    </source>
</evidence>
<dbReference type="GO" id="GO:0000976">
    <property type="term" value="F:transcription cis-regulatory region binding"/>
    <property type="evidence" value="ECO:0007669"/>
    <property type="project" value="TreeGrafter"/>
</dbReference>
<dbReference type="PANTHER" id="PTHR30055">
    <property type="entry name" value="HTH-TYPE TRANSCRIPTIONAL REGULATOR RUTR"/>
    <property type="match status" value="1"/>
</dbReference>
<organism evidence="4">
    <name type="scientific">Solibacter usitatus (strain Ellin6076)</name>
    <dbReference type="NCBI Taxonomy" id="234267"/>
    <lineage>
        <taxon>Bacteria</taxon>
        <taxon>Pseudomonadati</taxon>
        <taxon>Acidobacteriota</taxon>
        <taxon>Terriglobia</taxon>
        <taxon>Bryobacterales</taxon>
        <taxon>Solibacteraceae</taxon>
        <taxon>Candidatus Solibacter</taxon>
    </lineage>
</organism>
<dbReference type="GO" id="GO:0003700">
    <property type="term" value="F:DNA-binding transcription factor activity"/>
    <property type="evidence" value="ECO:0007669"/>
    <property type="project" value="TreeGrafter"/>
</dbReference>
<dbReference type="Gene3D" id="1.10.357.10">
    <property type="entry name" value="Tetracycline Repressor, domain 2"/>
    <property type="match status" value="1"/>
</dbReference>
<evidence type="ECO:0000313" key="4">
    <source>
        <dbReference type="EMBL" id="ABJ88729.1"/>
    </source>
</evidence>
<sequence length="219" mass="24525">MRSKSDETRAKILAAAIELFRSRGFATTTMREIAAAAGVATGAAYYYFDSKDAIVLAFYEHAARELEPLVEEALAGGKDLEQRVRAMLEVKLQYFEPNRSLLGALAGHTDPEHPLSPFSPQTCEIRERDMKFFERALEDSRVRIAPDLQGVLPKILWMYQMGLILFWIYDRSAGQKRTHALVDQSVGVVVGLIKLSGFPLLRPVRRRVVKLAETVGGET</sequence>
<dbReference type="PROSITE" id="PS50977">
    <property type="entry name" value="HTH_TETR_2"/>
    <property type="match status" value="1"/>
</dbReference>
<name>Q01NP1_SOLUE</name>
<dbReference type="InterPro" id="IPR036271">
    <property type="entry name" value="Tet_transcr_reg_TetR-rel_C_sf"/>
</dbReference>
<dbReference type="InterPro" id="IPR041673">
    <property type="entry name" value="TetR_C_23"/>
</dbReference>
<dbReference type="STRING" id="234267.Acid_7833"/>
<protein>
    <submittedName>
        <fullName evidence="4">Transcriptional regulator, TetR family</fullName>
    </submittedName>
</protein>
<dbReference type="HOGENOM" id="CLU_072073_0_0_0"/>
<evidence type="ECO:0000259" key="3">
    <source>
        <dbReference type="PROSITE" id="PS50977"/>
    </source>
</evidence>
<dbReference type="KEGG" id="sus:Acid_7833"/>
<dbReference type="AlphaFoldDB" id="Q01NP1"/>
<proteinExistence type="predicted"/>
<dbReference type="PRINTS" id="PR00455">
    <property type="entry name" value="HTHTETR"/>
</dbReference>
<evidence type="ECO:0000256" key="2">
    <source>
        <dbReference type="PROSITE-ProRule" id="PRU00335"/>
    </source>
</evidence>
<keyword evidence="1 2" id="KW-0238">DNA-binding</keyword>
<dbReference type="InterPro" id="IPR009057">
    <property type="entry name" value="Homeodomain-like_sf"/>
</dbReference>
<dbReference type="SUPFAM" id="SSF48498">
    <property type="entry name" value="Tetracyclin repressor-like, C-terminal domain"/>
    <property type="match status" value="1"/>
</dbReference>
<reference evidence="4" key="1">
    <citation type="submission" date="2006-10" db="EMBL/GenBank/DDBJ databases">
        <title>Complete sequence of Solibacter usitatus Ellin6076.</title>
        <authorList>
            <consortium name="US DOE Joint Genome Institute"/>
            <person name="Copeland A."/>
            <person name="Lucas S."/>
            <person name="Lapidus A."/>
            <person name="Barry K."/>
            <person name="Detter J.C."/>
            <person name="Glavina del Rio T."/>
            <person name="Hammon N."/>
            <person name="Israni S."/>
            <person name="Dalin E."/>
            <person name="Tice H."/>
            <person name="Pitluck S."/>
            <person name="Thompson L.S."/>
            <person name="Brettin T."/>
            <person name="Bruce D."/>
            <person name="Han C."/>
            <person name="Tapia R."/>
            <person name="Gilna P."/>
            <person name="Schmutz J."/>
            <person name="Larimer F."/>
            <person name="Land M."/>
            <person name="Hauser L."/>
            <person name="Kyrpides N."/>
            <person name="Mikhailova N."/>
            <person name="Janssen P.H."/>
            <person name="Kuske C.R."/>
            <person name="Richardson P."/>
        </authorList>
    </citation>
    <scope>NUCLEOTIDE SEQUENCE</scope>
    <source>
        <strain evidence="4">Ellin6076</strain>
    </source>
</reference>
<gene>
    <name evidence="4" type="ordered locus">Acid_7833</name>
</gene>
<dbReference type="Pfam" id="PF00440">
    <property type="entry name" value="TetR_N"/>
    <property type="match status" value="1"/>
</dbReference>